<comment type="similarity">
    <text evidence="2 6">Belongs to the bacterial solute-binding protein 3 family.</text>
</comment>
<evidence type="ECO:0000259" key="9">
    <source>
        <dbReference type="SMART" id="SM00079"/>
    </source>
</evidence>
<proteinExistence type="inferred from homology"/>
<dbReference type="GO" id="GO:0016020">
    <property type="term" value="C:membrane"/>
    <property type="evidence" value="ECO:0007669"/>
    <property type="project" value="InterPro"/>
</dbReference>
<dbReference type="STRING" id="639283.Snov_0883"/>
<evidence type="ECO:0000256" key="7">
    <source>
        <dbReference type="SAM" id="SignalP"/>
    </source>
</evidence>
<evidence type="ECO:0000256" key="3">
    <source>
        <dbReference type="ARBA" id="ARBA00022448"/>
    </source>
</evidence>
<feature type="chain" id="PRO_5003092361" evidence="7">
    <location>
        <begin position="27"/>
        <end position="261"/>
    </location>
</feature>
<evidence type="ECO:0000313" key="10">
    <source>
        <dbReference type="EMBL" id="ADH88207.1"/>
    </source>
</evidence>
<reference evidence="10 11" key="1">
    <citation type="journal article" date="2012" name="Stand. Genomic Sci.">
        <title>Complete genome sequence of the facultatively chemolithoautotrophic and methylotrophic alpha Proteobacterium Starkeya novella type strain (ATCC 8093(T)).</title>
        <authorList>
            <person name="Kappler U."/>
            <person name="Davenport K."/>
            <person name="Beatson S."/>
            <person name="Lucas S."/>
            <person name="Lapidus A."/>
            <person name="Copeland A."/>
            <person name="Berry K.W."/>
            <person name="Glavina Del Rio T."/>
            <person name="Hammon N."/>
            <person name="Dalin E."/>
            <person name="Tice H."/>
            <person name="Pitluck S."/>
            <person name="Richardson P."/>
            <person name="Bruce D."/>
            <person name="Goodwin L.A."/>
            <person name="Han C."/>
            <person name="Tapia R."/>
            <person name="Detter J.C."/>
            <person name="Chang Y.J."/>
            <person name="Jeffries C.D."/>
            <person name="Land M."/>
            <person name="Hauser L."/>
            <person name="Kyrpides N.C."/>
            <person name="Goker M."/>
            <person name="Ivanova N."/>
            <person name="Klenk H.P."/>
            <person name="Woyke T."/>
        </authorList>
    </citation>
    <scope>NUCLEOTIDE SEQUENCE [LARGE SCALE GENOMIC DNA]</scope>
    <source>
        <strain evidence="11">ATCC 8093 / DSM 506 / JCM 20403 / CCM 1077 / IAM 12100 / NBRC 12443 / NCIMB 10456</strain>
    </source>
</reference>
<evidence type="ECO:0000256" key="1">
    <source>
        <dbReference type="ARBA" id="ARBA00004418"/>
    </source>
</evidence>
<dbReference type="SMART" id="SM00062">
    <property type="entry name" value="PBPb"/>
    <property type="match status" value="1"/>
</dbReference>
<dbReference type="SMART" id="SM00079">
    <property type="entry name" value="PBPe"/>
    <property type="match status" value="1"/>
</dbReference>
<dbReference type="NCBIfam" id="TIGR01096">
    <property type="entry name" value="3A0103s03R"/>
    <property type="match status" value="1"/>
</dbReference>
<dbReference type="RefSeq" id="WP_013165712.1">
    <property type="nucleotide sequence ID" value="NC_014217.1"/>
</dbReference>
<feature type="domain" description="Ionotropic glutamate receptor C-terminal" evidence="9">
    <location>
        <begin position="31"/>
        <end position="258"/>
    </location>
</feature>
<dbReference type="PANTHER" id="PTHR35936:SF17">
    <property type="entry name" value="ARGININE-BINDING EXTRACELLULAR PROTEIN ARTP"/>
    <property type="match status" value="1"/>
</dbReference>
<keyword evidence="5" id="KW-0574">Periplasm</keyword>
<dbReference type="InterPro" id="IPR005768">
    <property type="entry name" value="Lys_Arg_Orn-bd"/>
</dbReference>
<dbReference type="HOGENOM" id="CLU_019602_18_0_5"/>
<evidence type="ECO:0000256" key="4">
    <source>
        <dbReference type="ARBA" id="ARBA00022729"/>
    </source>
</evidence>
<protein>
    <submittedName>
        <fullName evidence="10">Extracellular solute-binding protein family 3</fullName>
    </submittedName>
</protein>
<dbReference type="CDD" id="cd13702">
    <property type="entry name" value="PBP2_mlr5654_like"/>
    <property type="match status" value="1"/>
</dbReference>
<accession>D7A657</accession>
<dbReference type="Proteomes" id="UP000006633">
    <property type="component" value="Chromosome"/>
</dbReference>
<feature type="domain" description="Solute-binding protein family 3/N-terminal" evidence="8">
    <location>
        <begin position="31"/>
        <end position="259"/>
    </location>
</feature>
<keyword evidence="4 7" id="KW-0732">Signal</keyword>
<evidence type="ECO:0000256" key="6">
    <source>
        <dbReference type="RuleBase" id="RU003744"/>
    </source>
</evidence>
<dbReference type="InterPro" id="IPR001638">
    <property type="entry name" value="Solute-binding_3/MltF_N"/>
</dbReference>
<evidence type="ECO:0000256" key="5">
    <source>
        <dbReference type="ARBA" id="ARBA00022764"/>
    </source>
</evidence>
<dbReference type="PROSITE" id="PS01039">
    <property type="entry name" value="SBP_BACTERIAL_3"/>
    <property type="match status" value="1"/>
</dbReference>
<dbReference type="GO" id="GO:0030288">
    <property type="term" value="C:outer membrane-bounded periplasmic space"/>
    <property type="evidence" value="ECO:0007669"/>
    <property type="project" value="InterPro"/>
</dbReference>
<sequence>MSLTRFAAAAILAAATMGASLSGASAKEWKTVRIGTEGAYPPFNYIENNELKGFDIDIGKALCEKMKVTCTFVAQDWDGIIPALLAGKYDAIVASMSITEERKKQINFSKKYYKTPATFAVPKDSKITDTSPASLKGKTLGAQGSTIHSNYLEDVYAKAGAEVKLYGKQDEANLDLANGRLDAVLADKVVLLEWLNSKDGACCKFTGAEYTDPKYFGEGVGVGIRKDDPELVAMFNKAIDEIVADGTYKKINDKYFPFSVY</sequence>
<dbReference type="PANTHER" id="PTHR35936">
    <property type="entry name" value="MEMBRANE-BOUND LYTIC MUREIN TRANSGLYCOSYLASE F"/>
    <property type="match status" value="1"/>
</dbReference>
<name>D7A657_ANCN5</name>
<dbReference type="AlphaFoldDB" id="D7A657"/>
<dbReference type="InterPro" id="IPR018313">
    <property type="entry name" value="SBP_3_CS"/>
</dbReference>
<feature type="signal peptide" evidence="7">
    <location>
        <begin position="1"/>
        <end position="26"/>
    </location>
</feature>
<gene>
    <name evidence="10" type="ordered locus">Snov_0883</name>
</gene>
<dbReference type="GO" id="GO:0015276">
    <property type="term" value="F:ligand-gated monoatomic ion channel activity"/>
    <property type="evidence" value="ECO:0007669"/>
    <property type="project" value="InterPro"/>
</dbReference>
<evidence type="ECO:0000259" key="8">
    <source>
        <dbReference type="SMART" id="SM00062"/>
    </source>
</evidence>
<dbReference type="OrthoDB" id="9807134at2"/>
<dbReference type="KEGG" id="sno:Snov_0883"/>
<dbReference type="InterPro" id="IPR001320">
    <property type="entry name" value="Iontro_rcpt_C"/>
</dbReference>
<dbReference type="EMBL" id="CP002026">
    <property type="protein sequence ID" value="ADH88207.1"/>
    <property type="molecule type" value="Genomic_DNA"/>
</dbReference>
<keyword evidence="11" id="KW-1185">Reference proteome</keyword>
<dbReference type="SUPFAM" id="SSF53850">
    <property type="entry name" value="Periplasmic binding protein-like II"/>
    <property type="match status" value="1"/>
</dbReference>
<dbReference type="Gene3D" id="3.40.190.10">
    <property type="entry name" value="Periplasmic binding protein-like II"/>
    <property type="match status" value="2"/>
</dbReference>
<evidence type="ECO:0000313" key="11">
    <source>
        <dbReference type="Proteomes" id="UP000006633"/>
    </source>
</evidence>
<organism evidence="10 11">
    <name type="scientific">Ancylobacter novellus (strain ATCC 8093 / DSM 506 / JCM 20403 / CCM 1077 / IAM 12100 / NBRC 12443 / NCIMB 10456)</name>
    <name type="common">Starkeya novella</name>
    <dbReference type="NCBI Taxonomy" id="639283"/>
    <lineage>
        <taxon>Bacteria</taxon>
        <taxon>Pseudomonadati</taxon>
        <taxon>Pseudomonadota</taxon>
        <taxon>Alphaproteobacteria</taxon>
        <taxon>Hyphomicrobiales</taxon>
        <taxon>Xanthobacteraceae</taxon>
        <taxon>Ancylobacter</taxon>
    </lineage>
</organism>
<keyword evidence="3" id="KW-0813">Transport</keyword>
<comment type="subcellular location">
    <subcellularLocation>
        <location evidence="1">Periplasm</location>
    </subcellularLocation>
</comment>
<evidence type="ECO:0000256" key="2">
    <source>
        <dbReference type="ARBA" id="ARBA00010333"/>
    </source>
</evidence>
<dbReference type="Pfam" id="PF00497">
    <property type="entry name" value="SBP_bac_3"/>
    <property type="match status" value="1"/>
</dbReference>
<dbReference type="eggNOG" id="COG0834">
    <property type="taxonomic scope" value="Bacteria"/>
</dbReference>